<protein>
    <submittedName>
        <fullName evidence="1">Uncharacterized protein</fullName>
    </submittedName>
</protein>
<proteinExistence type="predicted"/>
<evidence type="ECO:0000313" key="3">
    <source>
        <dbReference type="Proteomes" id="UP001140949"/>
    </source>
</evidence>
<gene>
    <name evidence="2" type="ORF">M6B38_313435</name>
    <name evidence="1" type="ORF">M6B38_381930</name>
</gene>
<dbReference type="AlphaFoldDB" id="A0AAX6G829"/>
<reference evidence="1" key="1">
    <citation type="journal article" date="2023" name="GigaByte">
        <title>Genome assembly of the bearded iris, Iris pallida Lam.</title>
        <authorList>
            <person name="Bruccoleri R.E."/>
            <person name="Oakeley E.J."/>
            <person name="Faust A.M.E."/>
            <person name="Altorfer M."/>
            <person name="Dessus-Babus S."/>
            <person name="Burckhardt D."/>
            <person name="Oertli M."/>
            <person name="Naumann U."/>
            <person name="Petersen F."/>
            <person name="Wong J."/>
        </authorList>
    </citation>
    <scope>NUCLEOTIDE SEQUENCE</scope>
    <source>
        <strain evidence="1">GSM-AAB239-AS_SAM_17_03QT</strain>
    </source>
</reference>
<sequence length="125" mass="13288">MLIVLGVGKECSGIRLSLSKSVLLCVDSLRGRSSQTIRCNHAECLSSPSAAAALLQVLKLHNIFSWKGRCGCSMASILVLVSHSTSYAQNASSSAADLGEQQDPGVGRRASWKAHPMLNHVENLV</sequence>
<evidence type="ECO:0000313" key="2">
    <source>
        <dbReference type="EMBL" id="KAJ6839806.1"/>
    </source>
</evidence>
<keyword evidence="3" id="KW-1185">Reference proteome</keyword>
<accession>A0AAX6G829</accession>
<evidence type="ECO:0000313" key="1">
    <source>
        <dbReference type="EMBL" id="KAJ6824518.1"/>
    </source>
</evidence>
<organism evidence="1 3">
    <name type="scientific">Iris pallida</name>
    <name type="common">Sweet iris</name>
    <dbReference type="NCBI Taxonomy" id="29817"/>
    <lineage>
        <taxon>Eukaryota</taxon>
        <taxon>Viridiplantae</taxon>
        <taxon>Streptophyta</taxon>
        <taxon>Embryophyta</taxon>
        <taxon>Tracheophyta</taxon>
        <taxon>Spermatophyta</taxon>
        <taxon>Magnoliopsida</taxon>
        <taxon>Liliopsida</taxon>
        <taxon>Asparagales</taxon>
        <taxon>Iridaceae</taxon>
        <taxon>Iridoideae</taxon>
        <taxon>Irideae</taxon>
        <taxon>Iris</taxon>
    </lineage>
</organism>
<dbReference type="Proteomes" id="UP001140949">
    <property type="component" value="Unassembled WGS sequence"/>
</dbReference>
<reference evidence="1" key="2">
    <citation type="submission" date="2023-04" db="EMBL/GenBank/DDBJ databases">
        <authorList>
            <person name="Bruccoleri R.E."/>
            <person name="Oakeley E.J."/>
            <person name="Faust A.-M."/>
            <person name="Dessus-Babus S."/>
            <person name="Altorfer M."/>
            <person name="Burckhardt D."/>
            <person name="Oertli M."/>
            <person name="Naumann U."/>
            <person name="Petersen F."/>
            <person name="Wong J."/>
        </authorList>
    </citation>
    <scope>NUCLEOTIDE SEQUENCE</scope>
    <source>
        <strain evidence="1">GSM-AAB239-AS_SAM_17_03QT</strain>
        <tissue evidence="1">Leaf</tissue>
    </source>
</reference>
<dbReference type="EMBL" id="JANAVB010009659">
    <property type="protein sequence ID" value="KAJ6839806.1"/>
    <property type="molecule type" value="Genomic_DNA"/>
</dbReference>
<comment type="caution">
    <text evidence="1">The sequence shown here is derived from an EMBL/GenBank/DDBJ whole genome shotgun (WGS) entry which is preliminary data.</text>
</comment>
<dbReference type="EMBL" id="JANAVB010021999">
    <property type="protein sequence ID" value="KAJ6824518.1"/>
    <property type="molecule type" value="Genomic_DNA"/>
</dbReference>
<name>A0AAX6G829_IRIPA</name>